<organism evidence="4 5">
    <name type="scientific">Aquimonas voraii</name>
    <dbReference type="NCBI Taxonomy" id="265719"/>
    <lineage>
        <taxon>Bacteria</taxon>
        <taxon>Pseudomonadati</taxon>
        <taxon>Pseudomonadota</taxon>
        <taxon>Gammaproteobacteria</taxon>
        <taxon>Lysobacterales</taxon>
        <taxon>Lysobacteraceae</taxon>
        <taxon>Aquimonas</taxon>
    </lineage>
</organism>
<dbReference type="STRING" id="265719.SAMN04488509_10923"/>
<sequence>MTLRLLLLCLAGLTTPALATPQLDALSRSEREACRFAVERFFAAERAAHAGEPTARAPSAARIAARVEEELRMESALAERFGRRIDAGALQAELLRIQRESRAPAQLQRLLDALNRDPRLAGECIARPGLVERLLYRRHQRTAPGSDFAEWWLSVREQHHAAEPPTLERPLFLPATDISARTAGDGSSTGVETWISDADDGGPMAPRAFALSAWNGSELFLFGGRGPRNTTRADGGLYTPAIDHWRWVSPVGAPGPRESGVAVWTGSRFLVFGGTTNGSGAQYDPLTDTWAPMSSANAPVGITRFVTGVWTGSELLVFGGEANVHARYNPVTDTWGSLPPSGLPALIPSSVWHQGRMYVWGLRSENGGATLSSRLGAFDVASNQWIPLSTVGAPAARFETAMTVVDGRIMIFGGSNGFGTVYGDGALYDPTSDSWTTLPSAGAPSARNFPTLVSTGDRAIVFGGQRQSAVSDHGAVYDAASNGWQALPGSAPLGWRSGHAAAWTGSALLVMGGMDEGGEPLRDGGLFDLASSTWTLFDGGDDLGRVRGAAAVWTGVEALLFGGRSAVTERPQRGLSWRAATDSFSPLPLQGSPSAREMTAAVWTGADMIVWGGLDDAVPEILGDGGRFDPAAWEWRSISSTTSPSPRYLHTLVWTGQHALVSGGVSALGLSADGAGYSPQGDSWTALPTEGAPAPRADATAVWTGSEMIIWGGSGAGGAPLASGARFNPQSWSWTGPTAAGPAARSNHSAVWSGSEMLIWAGTPSALPSLWRYAPLTNQWRAGPSAQPQAPLGGQTAVWSGSELLVFGGAGATGGRYDPQANVWRDLTSVGAPSTRADHAALWIGDAMLVLGGAIGQRRSLYYPNGLPLNVFRDGFEP</sequence>
<keyword evidence="1" id="KW-0880">Kelch repeat</keyword>
<dbReference type="SUPFAM" id="SSF117281">
    <property type="entry name" value="Kelch motif"/>
    <property type="match status" value="3"/>
</dbReference>
<dbReference type="InterPro" id="IPR015915">
    <property type="entry name" value="Kelch-typ_b-propeller"/>
</dbReference>
<dbReference type="RefSeq" id="WP_091243666.1">
    <property type="nucleotide sequence ID" value="NZ_FNAG01000009.1"/>
</dbReference>
<proteinExistence type="predicted"/>
<feature type="chain" id="PRO_5011666480" evidence="3">
    <location>
        <begin position="20"/>
        <end position="878"/>
    </location>
</feature>
<keyword evidence="5" id="KW-1185">Reference proteome</keyword>
<evidence type="ECO:0000256" key="3">
    <source>
        <dbReference type="SAM" id="SignalP"/>
    </source>
</evidence>
<evidence type="ECO:0000256" key="2">
    <source>
        <dbReference type="ARBA" id="ARBA00022737"/>
    </source>
</evidence>
<dbReference type="Gene3D" id="2.120.10.80">
    <property type="entry name" value="Kelch-type beta propeller"/>
    <property type="match status" value="4"/>
</dbReference>
<dbReference type="Pfam" id="PF24681">
    <property type="entry name" value="Kelch_KLHDC2_KLHL20_DRC7"/>
    <property type="match status" value="2"/>
</dbReference>
<evidence type="ECO:0000256" key="1">
    <source>
        <dbReference type="ARBA" id="ARBA00022441"/>
    </source>
</evidence>
<accession>A0A1G6Y9X5</accession>
<dbReference type="AlphaFoldDB" id="A0A1G6Y9X5"/>
<keyword evidence="2" id="KW-0677">Repeat</keyword>
<feature type="signal peptide" evidence="3">
    <location>
        <begin position="1"/>
        <end position="19"/>
    </location>
</feature>
<dbReference type="OrthoDB" id="6328960at2"/>
<name>A0A1G6Y9X5_9GAMM</name>
<dbReference type="Proteomes" id="UP000199603">
    <property type="component" value="Unassembled WGS sequence"/>
</dbReference>
<dbReference type="PANTHER" id="PTHR46093">
    <property type="entry name" value="ACYL-COA-BINDING DOMAIN-CONTAINING PROTEIN 5"/>
    <property type="match status" value="1"/>
</dbReference>
<dbReference type="PANTHER" id="PTHR46093:SF18">
    <property type="entry name" value="FIBRONECTIN TYPE-III DOMAIN-CONTAINING PROTEIN"/>
    <property type="match status" value="1"/>
</dbReference>
<dbReference type="EMBL" id="FNAG01000009">
    <property type="protein sequence ID" value="SDD86537.1"/>
    <property type="molecule type" value="Genomic_DNA"/>
</dbReference>
<evidence type="ECO:0000313" key="5">
    <source>
        <dbReference type="Proteomes" id="UP000199603"/>
    </source>
</evidence>
<protein>
    <submittedName>
        <fullName evidence="4">Galactose oxidase, central domain</fullName>
    </submittedName>
</protein>
<keyword evidence="3" id="KW-0732">Signal</keyword>
<gene>
    <name evidence="4" type="ORF">SAMN04488509_10923</name>
</gene>
<reference evidence="4 5" key="1">
    <citation type="submission" date="2016-10" db="EMBL/GenBank/DDBJ databases">
        <authorList>
            <person name="de Groot N.N."/>
        </authorList>
    </citation>
    <scope>NUCLEOTIDE SEQUENCE [LARGE SCALE GENOMIC DNA]</scope>
    <source>
        <strain evidence="4 5">DSM 16957</strain>
    </source>
</reference>
<evidence type="ECO:0000313" key="4">
    <source>
        <dbReference type="EMBL" id="SDD86537.1"/>
    </source>
</evidence>